<name>A0A3G1GLJ8_9CAUD</name>
<reference evidence="2 3" key="1">
    <citation type="submission" date="2016-11" db="EMBL/GenBank/DDBJ databases">
        <authorList>
            <person name="Gasic K."/>
        </authorList>
    </citation>
    <scope>NUCLEOTIDE SEQUENCE [LARGE SCALE GENOMIC DNA]</scope>
</reference>
<keyword evidence="3" id="KW-1185">Reference proteome</keyword>
<proteinExistence type="predicted"/>
<gene>
    <name evidence="2" type="ORF">K1pha_64</name>
</gene>
<accession>A0A3G1GLJ8</accession>
<evidence type="ECO:0000256" key="1">
    <source>
        <dbReference type="SAM" id="MobiDB-lite"/>
    </source>
</evidence>
<protein>
    <submittedName>
        <fullName evidence="2">Uncharacterized protein</fullName>
    </submittedName>
</protein>
<dbReference type="EMBL" id="KY210139">
    <property type="protein sequence ID" value="APQ41943.1"/>
    <property type="molecule type" value="Genomic_DNA"/>
</dbReference>
<evidence type="ECO:0000313" key="2">
    <source>
        <dbReference type="EMBL" id="APQ41943.1"/>
    </source>
</evidence>
<dbReference type="Proteomes" id="UP000272247">
    <property type="component" value="Segment"/>
</dbReference>
<organism evidence="2 3">
    <name type="scientific">Xanthomonas phage KPhi1</name>
    <dbReference type="NCBI Taxonomy" id="1927017"/>
    <lineage>
        <taxon>Viruses</taxon>
        <taxon>Duplodnaviria</taxon>
        <taxon>Heunggongvirae</taxon>
        <taxon>Uroviricota</taxon>
        <taxon>Caudoviricetes</taxon>
        <taxon>Kantovirinae</taxon>
        <taxon>Beograduvirus</taxon>
        <taxon>Beograduvirus KPhi1</taxon>
    </lineage>
</organism>
<feature type="region of interest" description="Disordered" evidence="1">
    <location>
        <begin position="1"/>
        <end position="27"/>
    </location>
</feature>
<evidence type="ECO:0000313" key="3">
    <source>
        <dbReference type="Proteomes" id="UP000272247"/>
    </source>
</evidence>
<sequence length="60" mass="7003">MNVKWSPITDSDQADVPANNRPLPFELDEADRAHAAAARHYLEQHRQKLNERNPRKEPTR</sequence>